<dbReference type="GO" id="GO:0003743">
    <property type="term" value="F:translation initiation factor activity"/>
    <property type="evidence" value="ECO:0007669"/>
    <property type="project" value="InterPro"/>
</dbReference>
<dbReference type="PaxDb" id="2903-EOD06275"/>
<dbReference type="EnsemblProtists" id="EOD06275">
    <property type="protein sequence ID" value="EOD06275"/>
    <property type="gene ID" value="EMIHUDRAFT_249939"/>
</dbReference>
<proteinExistence type="predicted"/>
<dbReference type="Pfam" id="PF01399">
    <property type="entry name" value="PCI"/>
    <property type="match status" value="1"/>
</dbReference>
<dbReference type="InterPro" id="IPR000717">
    <property type="entry name" value="PCI_dom"/>
</dbReference>
<dbReference type="RefSeq" id="XP_005758704.1">
    <property type="nucleotide sequence ID" value="XM_005758647.1"/>
</dbReference>
<evidence type="ECO:0000313" key="3">
    <source>
        <dbReference type="Proteomes" id="UP000013827"/>
    </source>
</evidence>
<dbReference type="AlphaFoldDB" id="A0A0D3I4U0"/>
<sequence length="167" mass="18481">MALARDHVMTAAHLLLEGEWRKAADQLTSMAVWDLLPDPARTRAFLRAKIQTEGLRAYLISSYAHFDSLSLSALAERFDLPPNETHALVSKMLLDGAPPAELALPARLAGHVQDTSRTRTIHACWDQPTDTLAVQRMEPTKLQFLALQFADKCAQPVDTHTTEGTPN</sequence>
<evidence type="ECO:0000259" key="1">
    <source>
        <dbReference type="Pfam" id="PF01399"/>
    </source>
</evidence>
<reference evidence="3" key="1">
    <citation type="journal article" date="2013" name="Nature">
        <title>Pan genome of the phytoplankton Emiliania underpins its global distribution.</title>
        <authorList>
            <person name="Read B.A."/>
            <person name="Kegel J."/>
            <person name="Klute M.J."/>
            <person name="Kuo A."/>
            <person name="Lefebvre S.C."/>
            <person name="Maumus F."/>
            <person name="Mayer C."/>
            <person name="Miller J."/>
            <person name="Monier A."/>
            <person name="Salamov A."/>
            <person name="Young J."/>
            <person name="Aguilar M."/>
            <person name="Claverie J.M."/>
            <person name="Frickenhaus S."/>
            <person name="Gonzalez K."/>
            <person name="Herman E.K."/>
            <person name="Lin Y.C."/>
            <person name="Napier J."/>
            <person name="Ogata H."/>
            <person name="Sarno A.F."/>
            <person name="Shmutz J."/>
            <person name="Schroeder D."/>
            <person name="de Vargas C."/>
            <person name="Verret F."/>
            <person name="von Dassow P."/>
            <person name="Valentin K."/>
            <person name="Van de Peer Y."/>
            <person name="Wheeler G."/>
            <person name="Dacks J.B."/>
            <person name="Delwiche C.F."/>
            <person name="Dyhrman S.T."/>
            <person name="Glockner G."/>
            <person name="John U."/>
            <person name="Richards T."/>
            <person name="Worden A.Z."/>
            <person name="Zhang X."/>
            <person name="Grigoriev I.V."/>
            <person name="Allen A.E."/>
            <person name="Bidle K."/>
            <person name="Borodovsky M."/>
            <person name="Bowler C."/>
            <person name="Brownlee C."/>
            <person name="Cock J.M."/>
            <person name="Elias M."/>
            <person name="Gladyshev V.N."/>
            <person name="Groth M."/>
            <person name="Guda C."/>
            <person name="Hadaegh A."/>
            <person name="Iglesias-Rodriguez M.D."/>
            <person name="Jenkins J."/>
            <person name="Jones B.M."/>
            <person name="Lawson T."/>
            <person name="Leese F."/>
            <person name="Lindquist E."/>
            <person name="Lobanov A."/>
            <person name="Lomsadze A."/>
            <person name="Malik S.B."/>
            <person name="Marsh M.E."/>
            <person name="Mackinder L."/>
            <person name="Mock T."/>
            <person name="Mueller-Roeber B."/>
            <person name="Pagarete A."/>
            <person name="Parker M."/>
            <person name="Probert I."/>
            <person name="Quesneville H."/>
            <person name="Raines C."/>
            <person name="Rensing S.A."/>
            <person name="Riano-Pachon D.M."/>
            <person name="Richier S."/>
            <person name="Rokitta S."/>
            <person name="Shiraiwa Y."/>
            <person name="Soanes D.M."/>
            <person name="van der Giezen M."/>
            <person name="Wahlund T.M."/>
            <person name="Williams B."/>
            <person name="Wilson W."/>
            <person name="Wolfe G."/>
            <person name="Wurch L.L."/>
        </authorList>
    </citation>
    <scope>NUCLEOTIDE SEQUENCE</scope>
</reference>
<reference evidence="2" key="2">
    <citation type="submission" date="2024-10" db="UniProtKB">
        <authorList>
            <consortium name="EnsemblProtists"/>
        </authorList>
    </citation>
    <scope>IDENTIFICATION</scope>
</reference>
<dbReference type="KEGG" id="ehx:EMIHUDRAFT_249939"/>
<name>A0A0D3I4U0_EMIH1</name>
<organism evidence="2 3">
    <name type="scientific">Emiliania huxleyi (strain CCMP1516)</name>
    <dbReference type="NCBI Taxonomy" id="280463"/>
    <lineage>
        <taxon>Eukaryota</taxon>
        <taxon>Haptista</taxon>
        <taxon>Haptophyta</taxon>
        <taxon>Prymnesiophyceae</taxon>
        <taxon>Isochrysidales</taxon>
        <taxon>Noelaerhabdaceae</taxon>
        <taxon>Emiliania</taxon>
    </lineage>
</organism>
<dbReference type="PANTHER" id="PTHR13937:SF0">
    <property type="entry name" value="EUKARYOTIC TRANSLATION INITIATION FACTOR 3 SUBUNIT C-RELATED"/>
    <property type="match status" value="1"/>
</dbReference>
<dbReference type="eggNOG" id="KOG1076">
    <property type="taxonomic scope" value="Eukaryota"/>
</dbReference>
<dbReference type="GO" id="GO:0031369">
    <property type="term" value="F:translation initiation factor binding"/>
    <property type="evidence" value="ECO:0007669"/>
    <property type="project" value="InterPro"/>
</dbReference>
<dbReference type="Proteomes" id="UP000013827">
    <property type="component" value="Unassembled WGS sequence"/>
</dbReference>
<accession>A0A0D3I4U0</accession>
<dbReference type="GeneID" id="17252425"/>
<keyword evidence="3" id="KW-1185">Reference proteome</keyword>
<feature type="domain" description="PCI" evidence="1">
    <location>
        <begin position="44"/>
        <end position="96"/>
    </location>
</feature>
<dbReference type="GO" id="GO:0003723">
    <property type="term" value="F:RNA binding"/>
    <property type="evidence" value="ECO:0007669"/>
    <property type="project" value="InterPro"/>
</dbReference>
<dbReference type="STRING" id="2903.R1CV96"/>
<dbReference type="InterPro" id="IPR027516">
    <property type="entry name" value="EIF3C"/>
</dbReference>
<dbReference type="GO" id="GO:0005852">
    <property type="term" value="C:eukaryotic translation initiation factor 3 complex"/>
    <property type="evidence" value="ECO:0007669"/>
    <property type="project" value="InterPro"/>
</dbReference>
<dbReference type="PANTHER" id="PTHR13937">
    <property type="entry name" value="EUKARYOTIC TRANSLATION INITATION FACTOR 3, SUBUNIT 8 EIF3S8 -RELATED"/>
    <property type="match status" value="1"/>
</dbReference>
<dbReference type="HOGENOM" id="CLU_1597535_0_0_1"/>
<evidence type="ECO:0000313" key="2">
    <source>
        <dbReference type="EnsemblProtists" id="EOD06275"/>
    </source>
</evidence>
<protein>
    <recommendedName>
        <fullName evidence="1">PCI domain-containing protein</fullName>
    </recommendedName>
</protein>